<name>A0ACB8UMP7_9EURO</name>
<sequence length="327" mass="36578">MDIPSSVLKTSVPAVHASSSPAPSDMSYTPPPGSSPNPRHLAIALHHARNIQARKDTEAIILSHIEHLMALPSTADADPAAPSKTDASIFTSSLIPFQPSDYDNLILERNIDGRCGYALCPKNHRKEDPKTKFRILWGPKGSGPYGRGRTMKIVPANQLEKWCSEYCAERALYVRVQLNEEPAWERINKKNVNILLMEEWQGCHLDKKRKRPSLSMPIVEENLRKLSIRPSVTEKHVSLNPRLNKFNDEDDSKQLALERGDSPIIASEGRLPIRIIENDPTAASAPTLQLNSMQGGSIEGFRPENHNYSRQDAELNDQAPNDDVMRF</sequence>
<proteinExistence type="predicted"/>
<protein>
    <submittedName>
        <fullName evidence="1">Uncharacterized protein</fullName>
    </submittedName>
</protein>
<organism evidence="1">
    <name type="scientific">Ophidiomyces ophidiicola</name>
    <dbReference type="NCBI Taxonomy" id="1387563"/>
    <lineage>
        <taxon>Eukaryota</taxon>
        <taxon>Fungi</taxon>
        <taxon>Dikarya</taxon>
        <taxon>Ascomycota</taxon>
        <taxon>Pezizomycotina</taxon>
        <taxon>Eurotiomycetes</taxon>
        <taxon>Eurotiomycetidae</taxon>
        <taxon>Onygenales</taxon>
        <taxon>Onygenaceae</taxon>
        <taxon>Ophidiomyces</taxon>
    </lineage>
</organism>
<accession>A0ACB8UMP7</accession>
<evidence type="ECO:0000313" key="1">
    <source>
        <dbReference type="EMBL" id="KAI2381857.1"/>
    </source>
</evidence>
<gene>
    <name evidence="1" type="ORF">LOY88_006525</name>
</gene>
<dbReference type="EMBL" id="JALBCA010000162">
    <property type="protein sequence ID" value="KAI2381857.1"/>
    <property type="molecule type" value="Genomic_DNA"/>
</dbReference>
<comment type="caution">
    <text evidence="1">The sequence shown here is derived from an EMBL/GenBank/DDBJ whole genome shotgun (WGS) entry which is preliminary data.</text>
</comment>
<reference evidence="1" key="1">
    <citation type="journal article" date="2022" name="bioRxiv">
        <title>Population genetic analysis of Ophidiomyces ophidiicola, the causative agent of snake fungal disease, indicates recent introductions to the USA.</title>
        <authorList>
            <person name="Ladner J.T."/>
            <person name="Palmer J.M."/>
            <person name="Ettinger C.L."/>
            <person name="Stajich J.E."/>
            <person name="Farrell T.M."/>
            <person name="Glorioso B.M."/>
            <person name="Lawson B."/>
            <person name="Price S.J."/>
            <person name="Stengle A.G."/>
            <person name="Grear D.A."/>
            <person name="Lorch J.M."/>
        </authorList>
    </citation>
    <scope>NUCLEOTIDE SEQUENCE</scope>
    <source>
        <strain evidence="1">NWHC 24266-5</strain>
    </source>
</reference>